<evidence type="ECO:0000256" key="8">
    <source>
        <dbReference type="ARBA" id="ARBA00022840"/>
    </source>
</evidence>
<dbReference type="STRING" id="1586267.GCA_001418685_00897"/>
<keyword evidence="4" id="KW-0963">Cytoplasm</keyword>
<dbReference type="GO" id="GO:0005737">
    <property type="term" value="C:cytoplasm"/>
    <property type="evidence" value="ECO:0007669"/>
    <property type="project" value="UniProtKB-SubCell"/>
</dbReference>
<dbReference type="GO" id="GO:0046872">
    <property type="term" value="F:metal ion binding"/>
    <property type="evidence" value="ECO:0007669"/>
    <property type="project" value="UniProtKB-KW"/>
</dbReference>
<dbReference type="PANTHER" id="PTHR33540">
    <property type="entry name" value="TRNA THREONYLCARBAMOYLADENOSINE BIOSYNTHESIS PROTEIN TSAE"/>
    <property type="match status" value="1"/>
</dbReference>
<organism evidence="11 12">
    <name type="scientific">Apibacter mensalis</name>
    <dbReference type="NCBI Taxonomy" id="1586267"/>
    <lineage>
        <taxon>Bacteria</taxon>
        <taxon>Pseudomonadati</taxon>
        <taxon>Bacteroidota</taxon>
        <taxon>Flavobacteriia</taxon>
        <taxon>Flavobacteriales</taxon>
        <taxon>Weeksellaceae</taxon>
        <taxon>Apibacter</taxon>
    </lineage>
</organism>
<dbReference type="InterPro" id="IPR027417">
    <property type="entry name" value="P-loop_NTPase"/>
</dbReference>
<dbReference type="SUPFAM" id="SSF52540">
    <property type="entry name" value="P-loop containing nucleoside triphosphate hydrolases"/>
    <property type="match status" value="1"/>
</dbReference>
<keyword evidence="5" id="KW-0819">tRNA processing</keyword>
<keyword evidence="12" id="KW-1185">Reference proteome</keyword>
<evidence type="ECO:0000256" key="1">
    <source>
        <dbReference type="ARBA" id="ARBA00004496"/>
    </source>
</evidence>
<protein>
    <recommendedName>
        <fullName evidence="3">tRNA threonylcarbamoyladenosine biosynthesis protein TsaE</fullName>
    </recommendedName>
    <alternativeName>
        <fullName evidence="10">t(6)A37 threonylcarbamoyladenosine biosynthesis protein TsaE</fullName>
    </alternativeName>
</protein>
<comment type="subcellular location">
    <subcellularLocation>
        <location evidence="1">Cytoplasm</location>
    </subcellularLocation>
</comment>
<accession>A0A0X3AQC9</accession>
<evidence type="ECO:0000256" key="3">
    <source>
        <dbReference type="ARBA" id="ARBA00019010"/>
    </source>
</evidence>
<dbReference type="InterPro" id="IPR003442">
    <property type="entry name" value="T6A_TsaE"/>
</dbReference>
<keyword evidence="7" id="KW-0547">Nucleotide-binding</keyword>
<proteinExistence type="inferred from homology"/>
<evidence type="ECO:0000256" key="2">
    <source>
        <dbReference type="ARBA" id="ARBA00007599"/>
    </source>
</evidence>
<dbReference type="RefSeq" id="WP_055425273.1">
    <property type="nucleotide sequence ID" value="NZ_FCOR01000005.1"/>
</dbReference>
<sequence>MDFVINTFFDLDYVAKKIISNSKYKIFILNGNLGSGKTTLVKYLCKTLDCTDTVTSPTFSLVNEYLSPSGRIFHFDLYRIKCIEELINIGFYEYIDSGNYCFIEWPDICINELPEHHKILLNLINQNRHITFK</sequence>
<evidence type="ECO:0000256" key="10">
    <source>
        <dbReference type="ARBA" id="ARBA00032441"/>
    </source>
</evidence>
<dbReference type="Pfam" id="PF02367">
    <property type="entry name" value="TsaE"/>
    <property type="match status" value="1"/>
</dbReference>
<evidence type="ECO:0000313" key="12">
    <source>
        <dbReference type="Proteomes" id="UP000182761"/>
    </source>
</evidence>
<evidence type="ECO:0000256" key="5">
    <source>
        <dbReference type="ARBA" id="ARBA00022694"/>
    </source>
</evidence>
<dbReference type="GO" id="GO:0005524">
    <property type="term" value="F:ATP binding"/>
    <property type="evidence" value="ECO:0007669"/>
    <property type="project" value="UniProtKB-KW"/>
</dbReference>
<comment type="similarity">
    <text evidence="2">Belongs to the TsaE family.</text>
</comment>
<reference evidence="11 12" key="1">
    <citation type="submission" date="2016-01" db="EMBL/GenBank/DDBJ databases">
        <authorList>
            <person name="McClelland M."/>
            <person name="Jain A."/>
            <person name="Saraogi P."/>
            <person name="Mendelson R."/>
            <person name="Westerman R."/>
            <person name="SanMiguel P."/>
            <person name="Csonka L."/>
        </authorList>
    </citation>
    <scope>NUCLEOTIDE SEQUENCE [LARGE SCALE GENOMIC DNA]</scope>
    <source>
        <strain evidence="11 12">R-53146</strain>
    </source>
</reference>
<evidence type="ECO:0000256" key="7">
    <source>
        <dbReference type="ARBA" id="ARBA00022741"/>
    </source>
</evidence>
<evidence type="ECO:0000256" key="4">
    <source>
        <dbReference type="ARBA" id="ARBA00022490"/>
    </source>
</evidence>
<dbReference type="AlphaFoldDB" id="A0A0X3AQC9"/>
<dbReference type="Gene3D" id="3.40.50.300">
    <property type="entry name" value="P-loop containing nucleotide triphosphate hydrolases"/>
    <property type="match status" value="1"/>
</dbReference>
<dbReference type="NCBIfam" id="TIGR00150">
    <property type="entry name" value="T6A_YjeE"/>
    <property type="match status" value="1"/>
</dbReference>
<name>A0A0X3AQC9_9FLAO</name>
<gene>
    <name evidence="11" type="ORF">Ga0061079_10512</name>
</gene>
<dbReference type="EMBL" id="FCOR01000005">
    <property type="protein sequence ID" value="CVK16058.1"/>
    <property type="molecule type" value="Genomic_DNA"/>
</dbReference>
<evidence type="ECO:0000256" key="9">
    <source>
        <dbReference type="ARBA" id="ARBA00022842"/>
    </source>
</evidence>
<dbReference type="OrthoDB" id="9815896at2"/>
<evidence type="ECO:0000313" key="11">
    <source>
        <dbReference type="EMBL" id="CVK16058.1"/>
    </source>
</evidence>
<dbReference type="PANTHER" id="PTHR33540:SF2">
    <property type="entry name" value="TRNA THREONYLCARBAMOYLADENOSINE BIOSYNTHESIS PROTEIN TSAE"/>
    <property type="match status" value="1"/>
</dbReference>
<keyword evidence="9" id="KW-0460">Magnesium</keyword>
<evidence type="ECO:0000256" key="6">
    <source>
        <dbReference type="ARBA" id="ARBA00022723"/>
    </source>
</evidence>
<dbReference type="GO" id="GO:0002949">
    <property type="term" value="P:tRNA threonylcarbamoyladenosine modification"/>
    <property type="evidence" value="ECO:0007669"/>
    <property type="project" value="InterPro"/>
</dbReference>
<dbReference type="Proteomes" id="UP000182761">
    <property type="component" value="Unassembled WGS sequence"/>
</dbReference>
<keyword evidence="8" id="KW-0067">ATP-binding</keyword>
<keyword evidence="6" id="KW-0479">Metal-binding</keyword>